<evidence type="ECO:0000313" key="2">
    <source>
        <dbReference type="EMBL" id="MBO1883312.1"/>
    </source>
</evidence>
<keyword evidence="3" id="KW-1185">Reference proteome</keyword>
<keyword evidence="1" id="KW-0812">Transmembrane</keyword>
<sequence>MSMQSIVAYVLVMIAAYFLIKKLFFSKKKGSCGEHNCKCH</sequence>
<comment type="caution">
    <text evidence="2">The sequence shown here is derived from an EMBL/GenBank/DDBJ whole genome shotgun (WGS) entry which is preliminary data.</text>
</comment>
<dbReference type="Proteomes" id="UP000681610">
    <property type="component" value="Unassembled WGS sequence"/>
</dbReference>
<evidence type="ECO:0000256" key="1">
    <source>
        <dbReference type="SAM" id="Phobius"/>
    </source>
</evidence>
<feature type="transmembrane region" description="Helical" evidence="1">
    <location>
        <begin position="6"/>
        <end position="25"/>
    </location>
</feature>
<protein>
    <submittedName>
        <fullName evidence="2">FeoB-associated Cys-rich membrane protein</fullName>
    </submittedName>
</protein>
<evidence type="ECO:0000313" key="3">
    <source>
        <dbReference type="Proteomes" id="UP000681610"/>
    </source>
</evidence>
<name>A0ABS3PVG6_9FLAO</name>
<gene>
    <name evidence="2" type="ORF">J4N46_02475</name>
</gene>
<reference evidence="2 3" key="1">
    <citation type="submission" date="2021-03" db="EMBL/GenBank/DDBJ databases">
        <title>Isolation and description of Capnocytophaga bilenii sp. nov., a novel Capnocytophaga species, isolated from a gingivitis subject.</title>
        <authorList>
            <person name="Antezack A."/>
            <person name="Monnet-Corti V."/>
            <person name="La Scola B."/>
        </authorList>
    </citation>
    <scope>NUCLEOTIDE SEQUENCE [LARGE SCALE GENOMIC DNA]</scope>
    <source>
        <strain evidence="2 3">Marseille-Q4570</strain>
    </source>
</reference>
<accession>A0ABS3PVG6</accession>
<organism evidence="2 3">
    <name type="scientific">Capnocytophaga bilenii</name>
    <dbReference type="NCBI Taxonomy" id="2819369"/>
    <lineage>
        <taxon>Bacteria</taxon>
        <taxon>Pseudomonadati</taxon>
        <taxon>Bacteroidota</taxon>
        <taxon>Flavobacteriia</taxon>
        <taxon>Flavobacteriales</taxon>
        <taxon>Flavobacteriaceae</taxon>
        <taxon>Capnocytophaga</taxon>
    </lineage>
</organism>
<keyword evidence="1" id="KW-1133">Transmembrane helix</keyword>
<keyword evidence="1" id="KW-0472">Membrane</keyword>
<dbReference type="EMBL" id="JAGDYP010000002">
    <property type="protein sequence ID" value="MBO1883312.1"/>
    <property type="molecule type" value="Genomic_DNA"/>
</dbReference>
<dbReference type="RefSeq" id="WP_009416806.1">
    <property type="nucleotide sequence ID" value="NZ_CAUQMC010000079.1"/>
</dbReference>
<proteinExistence type="predicted"/>